<sequence length="538" mass="57103">MILMKSIIVVSLVALAHAKCDWSSEVGQWYPEAGQTFGVVIMDLGMTEQEIQALNPMINIDRIYRGNPYNVTYKPSRSGKWTEGCPFSLRIPDTSDPLRVDSSRAGHEEPATTSISGGAYSVGIGNDDDDDVGGGDEHYPQTTLTVRSTVTTRAITATVYGSDLPSASIEGGSQSADISYTTSTKTGDSGNKPEGYPTLVPTSDMSTSASSNPSDLLSDEEAASCSDPKRHGQVDASNMSGTTHSTGAPKKTPTTSQDTETRSPISLGETAPSCTTASNAVTSNLQDASATATATTATGTEISETAPSSTLSQTDAPGDTQTKVPGATLSHEDHIRLPDGHSTQTHSDADGTEKVKTSTTKEATTTVTNVPQTEGFTGSTTIPEASVVTSPSDYSTKQVDTGTETSSEATTTTFITSFSKSTTQTTTAVSPISSGGRHLASCFNDKISYGPGVLDQFRVLEMIPNFCDSPDIDKSMKYGDKWKKYSGTDRSKTDYKFQIRPIGYCPNYGQHMKYPEGHGGLSCADIFYEIIWQACNRC</sequence>
<feature type="compositionally biased region" description="Polar residues" evidence="1">
    <location>
        <begin position="171"/>
        <end position="189"/>
    </location>
</feature>
<feature type="compositionally biased region" description="Basic and acidic residues" evidence="1">
    <location>
        <begin position="347"/>
        <end position="356"/>
    </location>
</feature>
<feature type="compositionally biased region" description="Low complexity" evidence="1">
    <location>
        <begin position="357"/>
        <end position="368"/>
    </location>
</feature>
<feature type="compositionally biased region" description="Polar residues" evidence="1">
    <location>
        <begin position="200"/>
        <end position="215"/>
    </location>
</feature>
<dbReference type="EMBL" id="CAAKMV010000160">
    <property type="protein sequence ID" value="VIO62226.1"/>
    <property type="molecule type" value="Genomic_DNA"/>
</dbReference>
<dbReference type="AlphaFoldDB" id="A0A4E9EGT9"/>
<evidence type="ECO:0000256" key="1">
    <source>
        <dbReference type="SAM" id="MobiDB-lite"/>
    </source>
</evidence>
<name>A0A4E9EGT9_GIBZA</name>
<feature type="compositionally biased region" description="Polar residues" evidence="1">
    <location>
        <begin position="307"/>
        <end position="323"/>
    </location>
</feature>
<feature type="compositionally biased region" description="Low complexity" evidence="1">
    <location>
        <begin position="292"/>
        <end position="306"/>
    </location>
</feature>
<feature type="region of interest" description="Disordered" evidence="1">
    <location>
        <begin position="92"/>
        <end position="144"/>
    </location>
</feature>
<feature type="compositionally biased region" description="Basic and acidic residues" evidence="1">
    <location>
        <begin position="96"/>
        <end position="110"/>
    </location>
</feature>
<feature type="chain" id="PRO_5026198662" description="LysM domain-containing protein" evidence="2">
    <location>
        <begin position="19"/>
        <end position="538"/>
    </location>
</feature>
<feature type="region of interest" description="Disordered" evidence="1">
    <location>
        <begin position="163"/>
        <end position="277"/>
    </location>
</feature>
<gene>
    <name evidence="3" type="ORF">FUG_LOCUS471400</name>
</gene>
<reference evidence="3" key="1">
    <citation type="submission" date="2019-04" db="EMBL/GenBank/DDBJ databases">
        <authorList>
            <person name="Melise S."/>
            <person name="Noan J."/>
            <person name="Okalmin O."/>
        </authorList>
    </citation>
    <scope>NUCLEOTIDE SEQUENCE</scope>
    <source>
        <strain evidence="3">FN9</strain>
    </source>
</reference>
<evidence type="ECO:0000313" key="3">
    <source>
        <dbReference type="EMBL" id="VIO62226.1"/>
    </source>
</evidence>
<feature type="signal peptide" evidence="2">
    <location>
        <begin position="1"/>
        <end position="18"/>
    </location>
</feature>
<accession>A0A4E9EGT9</accession>
<feature type="compositionally biased region" description="Polar residues" evidence="1">
    <location>
        <begin position="235"/>
        <end position="264"/>
    </location>
</feature>
<organism evidence="3">
    <name type="scientific">Gibberella zeae</name>
    <name type="common">Wheat head blight fungus</name>
    <name type="synonym">Fusarium graminearum</name>
    <dbReference type="NCBI Taxonomy" id="5518"/>
    <lineage>
        <taxon>Eukaryota</taxon>
        <taxon>Fungi</taxon>
        <taxon>Dikarya</taxon>
        <taxon>Ascomycota</taxon>
        <taxon>Pezizomycotina</taxon>
        <taxon>Sordariomycetes</taxon>
        <taxon>Hypocreomycetidae</taxon>
        <taxon>Hypocreales</taxon>
        <taxon>Nectriaceae</taxon>
        <taxon>Fusarium</taxon>
    </lineage>
</organism>
<protein>
    <recommendedName>
        <fullName evidence="4">LysM domain-containing protein</fullName>
    </recommendedName>
</protein>
<evidence type="ECO:0000256" key="2">
    <source>
        <dbReference type="SAM" id="SignalP"/>
    </source>
</evidence>
<feature type="compositionally biased region" description="Polar residues" evidence="1">
    <location>
        <begin position="369"/>
        <end position="400"/>
    </location>
</feature>
<feature type="region of interest" description="Disordered" evidence="1">
    <location>
        <begin position="292"/>
        <end position="408"/>
    </location>
</feature>
<evidence type="ECO:0008006" key="4">
    <source>
        <dbReference type="Google" id="ProtNLM"/>
    </source>
</evidence>
<proteinExistence type="predicted"/>
<feature type="compositionally biased region" description="Basic and acidic residues" evidence="1">
    <location>
        <begin position="330"/>
        <end position="339"/>
    </location>
</feature>
<keyword evidence="2" id="KW-0732">Signal</keyword>